<name>A0A0A2M8V3_9FLAO</name>
<dbReference type="AlphaFoldDB" id="A0A0A2M8V3"/>
<organism evidence="2 3">
    <name type="scientific">Flavobacterium rivuli WB 3.3-2 = DSM 21788</name>
    <dbReference type="NCBI Taxonomy" id="1121895"/>
    <lineage>
        <taxon>Bacteria</taxon>
        <taxon>Pseudomonadati</taxon>
        <taxon>Bacteroidota</taxon>
        <taxon>Flavobacteriia</taxon>
        <taxon>Flavobacteriales</taxon>
        <taxon>Flavobacteriaceae</taxon>
        <taxon>Flavobacterium</taxon>
    </lineage>
</organism>
<reference evidence="2 3" key="1">
    <citation type="submission" date="2013-09" db="EMBL/GenBank/DDBJ databases">
        <authorList>
            <person name="Zeng Z."/>
            <person name="Chen C."/>
        </authorList>
    </citation>
    <scope>NUCLEOTIDE SEQUENCE [LARGE SCALE GENOMIC DNA]</scope>
    <source>
        <strain evidence="2 3">WB 3.3-2</strain>
    </source>
</reference>
<evidence type="ECO:0000259" key="1">
    <source>
        <dbReference type="PROSITE" id="PS51729"/>
    </source>
</evidence>
<sequence>MDIQHYSDGTKGHFKATEGEQEAGIMTYSITGDHIITIEHTVGNPEFKGVGSQLLDRAVAYARANSLKIIPQCPFAKKMFDRKPEIHDVLAPEIDN</sequence>
<keyword evidence="2" id="KW-0808">Transferase</keyword>
<dbReference type="PANTHER" id="PTHR31435:SF10">
    <property type="entry name" value="BSR4717 PROTEIN"/>
    <property type="match status" value="1"/>
</dbReference>
<feature type="domain" description="N-acetyltransferase" evidence="1">
    <location>
        <begin position="6"/>
        <end position="91"/>
    </location>
</feature>
<dbReference type="Proteomes" id="UP000030152">
    <property type="component" value="Unassembled WGS sequence"/>
</dbReference>
<dbReference type="PANTHER" id="PTHR31435">
    <property type="entry name" value="PROTEIN NATD1"/>
    <property type="match status" value="1"/>
</dbReference>
<dbReference type="Gene3D" id="3.40.630.30">
    <property type="match status" value="1"/>
</dbReference>
<dbReference type="OrthoDB" id="9793389at2"/>
<dbReference type="CDD" id="cd04301">
    <property type="entry name" value="NAT_SF"/>
    <property type="match status" value="1"/>
</dbReference>
<proteinExistence type="predicted"/>
<dbReference type="eggNOG" id="COG2388">
    <property type="taxonomic scope" value="Bacteria"/>
</dbReference>
<dbReference type="GO" id="GO:0016740">
    <property type="term" value="F:transferase activity"/>
    <property type="evidence" value="ECO:0007669"/>
    <property type="project" value="UniProtKB-KW"/>
</dbReference>
<gene>
    <name evidence="2" type="ORF">Q765_01825</name>
</gene>
<dbReference type="InterPro" id="IPR031165">
    <property type="entry name" value="GNAT_YJDJ"/>
</dbReference>
<dbReference type="InterPro" id="IPR016181">
    <property type="entry name" value="Acyl_CoA_acyltransferase"/>
</dbReference>
<dbReference type="RefSeq" id="WP_020211694.1">
    <property type="nucleotide sequence ID" value="NZ_JRLX01000001.1"/>
</dbReference>
<dbReference type="Pfam" id="PF14542">
    <property type="entry name" value="Acetyltransf_CG"/>
    <property type="match status" value="1"/>
</dbReference>
<dbReference type="EMBL" id="JRLX01000001">
    <property type="protein sequence ID" value="KGO88664.1"/>
    <property type="molecule type" value="Genomic_DNA"/>
</dbReference>
<protein>
    <submittedName>
        <fullName evidence="2">GNAT family acetyltransferase</fullName>
    </submittedName>
</protein>
<dbReference type="InterPro" id="IPR045057">
    <property type="entry name" value="Gcn5-rel_NAT"/>
</dbReference>
<dbReference type="SUPFAM" id="SSF55729">
    <property type="entry name" value="Acyl-CoA N-acyltransferases (Nat)"/>
    <property type="match status" value="1"/>
</dbReference>
<evidence type="ECO:0000313" key="3">
    <source>
        <dbReference type="Proteomes" id="UP000030152"/>
    </source>
</evidence>
<accession>A0A0A2M8V3</accession>
<keyword evidence="3" id="KW-1185">Reference proteome</keyword>
<dbReference type="PROSITE" id="PS51729">
    <property type="entry name" value="GNAT_YJDJ"/>
    <property type="match status" value="1"/>
</dbReference>
<evidence type="ECO:0000313" key="2">
    <source>
        <dbReference type="EMBL" id="KGO88664.1"/>
    </source>
</evidence>
<comment type="caution">
    <text evidence="2">The sequence shown here is derived from an EMBL/GenBank/DDBJ whole genome shotgun (WGS) entry which is preliminary data.</text>
</comment>
<dbReference type="STRING" id="1121895.GCA_000378485_00570"/>